<accession>A0A3N4IZ20</accession>
<protein>
    <submittedName>
        <fullName evidence="1">Uncharacterized protein</fullName>
    </submittedName>
</protein>
<sequence length="116" mass="12776">MNPCRFSLFLPFFSGEADSLEPCARMGKVDEMNAGGSKFWLEQFPRFAGQRLEPQSPMELFINTEPCDGGVEYGKVFGLFTKRGTQSPEFGIHFIFSADSGYRGQVSGAFLRSGAG</sequence>
<gene>
    <name evidence="1" type="ORF">L873DRAFT_1819608</name>
</gene>
<name>A0A3N4IZ20_9PEZI</name>
<reference evidence="1 2" key="1">
    <citation type="journal article" date="2018" name="Nat. Ecol. Evol.">
        <title>Pezizomycetes genomes reveal the molecular basis of ectomycorrhizal truffle lifestyle.</title>
        <authorList>
            <person name="Murat C."/>
            <person name="Payen T."/>
            <person name="Noel B."/>
            <person name="Kuo A."/>
            <person name="Morin E."/>
            <person name="Chen J."/>
            <person name="Kohler A."/>
            <person name="Krizsan K."/>
            <person name="Balestrini R."/>
            <person name="Da Silva C."/>
            <person name="Montanini B."/>
            <person name="Hainaut M."/>
            <person name="Levati E."/>
            <person name="Barry K.W."/>
            <person name="Belfiori B."/>
            <person name="Cichocki N."/>
            <person name="Clum A."/>
            <person name="Dockter R.B."/>
            <person name="Fauchery L."/>
            <person name="Guy J."/>
            <person name="Iotti M."/>
            <person name="Le Tacon F."/>
            <person name="Lindquist E.A."/>
            <person name="Lipzen A."/>
            <person name="Malagnac F."/>
            <person name="Mello A."/>
            <person name="Molinier V."/>
            <person name="Miyauchi S."/>
            <person name="Poulain J."/>
            <person name="Riccioni C."/>
            <person name="Rubini A."/>
            <person name="Sitrit Y."/>
            <person name="Splivallo R."/>
            <person name="Traeger S."/>
            <person name="Wang M."/>
            <person name="Zifcakova L."/>
            <person name="Wipf D."/>
            <person name="Zambonelli A."/>
            <person name="Paolocci F."/>
            <person name="Nowrousian M."/>
            <person name="Ottonello S."/>
            <person name="Baldrian P."/>
            <person name="Spatafora J.W."/>
            <person name="Henrissat B."/>
            <person name="Nagy L.G."/>
            <person name="Aury J.M."/>
            <person name="Wincker P."/>
            <person name="Grigoriev I.V."/>
            <person name="Bonfante P."/>
            <person name="Martin F.M."/>
        </authorList>
    </citation>
    <scope>NUCLEOTIDE SEQUENCE [LARGE SCALE GENOMIC DNA]</scope>
    <source>
        <strain evidence="1 2">120613-1</strain>
    </source>
</reference>
<dbReference type="AlphaFoldDB" id="A0A3N4IZ20"/>
<dbReference type="Proteomes" id="UP000276215">
    <property type="component" value="Unassembled WGS sequence"/>
</dbReference>
<evidence type="ECO:0000313" key="2">
    <source>
        <dbReference type="Proteomes" id="UP000276215"/>
    </source>
</evidence>
<organism evidence="1 2">
    <name type="scientific">Choiromyces venosus 120613-1</name>
    <dbReference type="NCBI Taxonomy" id="1336337"/>
    <lineage>
        <taxon>Eukaryota</taxon>
        <taxon>Fungi</taxon>
        <taxon>Dikarya</taxon>
        <taxon>Ascomycota</taxon>
        <taxon>Pezizomycotina</taxon>
        <taxon>Pezizomycetes</taxon>
        <taxon>Pezizales</taxon>
        <taxon>Tuberaceae</taxon>
        <taxon>Choiromyces</taxon>
    </lineage>
</organism>
<keyword evidence="2" id="KW-1185">Reference proteome</keyword>
<evidence type="ECO:0000313" key="1">
    <source>
        <dbReference type="EMBL" id="RPA91412.1"/>
    </source>
</evidence>
<proteinExistence type="predicted"/>
<dbReference type="EMBL" id="ML120498">
    <property type="protein sequence ID" value="RPA91412.1"/>
    <property type="molecule type" value="Genomic_DNA"/>
</dbReference>